<feature type="signal peptide" evidence="1">
    <location>
        <begin position="1"/>
        <end position="17"/>
    </location>
</feature>
<sequence length="174" mass="20637">MKHIFFYLFIIPAFLFAANPEPKEINWITFEQAIALNKTNPKPIIVDVYTDWCHWCKVMDKETYTNTTITDYINQNYYAVKFDAEQKEPITFNGQTFKYITSGRRGHHEFAEVILKGQLSYPSTVFFNKEEKVVYVAPGYLKKPVMEKLINFMHQEVYLTKDWDTFEQGFKSKL</sequence>
<evidence type="ECO:0000256" key="1">
    <source>
        <dbReference type="SAM" id="SignalP"/>
    </source>
</evidence>
<reference evidence="3 4" key="1">
    <citation type="submission" date="2020-03" db="EMBL/GenBank/DDBJ databases">
        <title>Genomic Encyclopedia of Type Strains, Phase IV (KMG-IV): sequencing the most valuable type-strain genomes for metagenomic binning, comparative biology and taxonomic classification.</title>
        <authorList>
            <person name="Goeker M."/>
        </authorList>
    </citation>
    <scope>NUCLEOTIDE SEQUENCE [LARGE SCALE GENOMIC DNA]</scope>
    <source>
        <strain evidence="3 4">DSM 101599</strain>
    </source>
</reference>
<accession>A0ABX0UBL0</accession>
<keyword evidence="4" id="KW-1185">Reference proteome</keyword>
<dbReference type="InterPro" id="IPR036249">
    <property type="entry name" value="Thioredoxin-like_sf"/>
</dbReference>
<comment type="caution">
    <text evidence="3">The sequence shown here is derived from an EMBL/GenBank/DDBJ whole genome shotgun (WGS) entry which is preliminary data.</text>
</comment>
<organism evidence="3 4">
    <name type="scientific">Wenyingzhuangia heitensis</name>
    <dbReference type="NCBI Taxonomy" id="1487859"/>
    <lineage>
        <taxon>Bacteria</taxon>
        <taxon>Pseudomonadati</taxon>
        <taxon>Bacteroidota</taxon>
        <taxon>Flavobacteriia</taxon>
        <taxon>Flavobacteriales</taxon>
        <taxon>Flavobacteriaceae</taxon>
        <taxon>Wenyingzhuangia</taxon>
    </lineage>
</organism>
<name>A0ABX0UBL0_9FLAO</name>
<dbReference type="InterPro" id="IPR024705">
    <property type="entry name" value="Ssp411"/>
</dbReference>
<dbReference type="InterPro" id="IPR004879">
    <property type="entry name" value="Ssp411-like_TRX"/>
</dbReference>
<dbReference type="Gene3D" id="3.40.30.10">
    <property type="entry name" value="Glutaredoxin"/>
    <property type="match status" value="1"/>
</dbReference>
<dbReference type="SUPFAM" id="SSF52833">
    <property type="entry name" value="Thioredoxin-like"/>
    <property type="match status" value="1"/>
</dbReference>
<dbReference type="PANTHER" id="PTHR42899">
    <property type="entry name" value="SPERMATOGENESIS-ASSOCIATED PROTEIN 20"/>
    <property type="match status" value="1"/>
</dbReference>
<evidence type="ECO:0000313" key="4">
    <source>
        <dbReference type="Proteomes" id="UP000745859"/>
    </source>
</evidence>
<dbReference type="PANTHER" id="PTHR42899:SF1">
    <property type="entry name" value="SPERMATOGENESIS-ASSOCIATED PROTEIN 20"/>
    <property type="match status" value="1"/>
</dbReference>
<keyword evidence="1" id="KW-0732">Signal</keyword>
<dbReference type="RefSeq" id="WP_167189547.1">
    <property type="nucleotide sequence ID" value="NZ_JAASQL010000004.1"/>
</dbReference>
<dbReference type="Proteomes" id="UP000745859">
    <property type="component" value="Unassembled WGS sequence"/>
</dbReference>
<evidence type="ECO:0000259" key="2">
    <source>
        <dbReference type="Pfam" id="PF03190"/>
    </source>
</evidence>
<dbReference type="EMBL" id="JAASQL010000004">
    <property type="protein sequence ID" value="NIJ46118.1"/>
    <property type="molecule type" value="Genomic_DNA"/>
</dbReference>
<feature type="chain" id="PRO_5046954171" evidence="1">
    <location>
        <begin position="18"/>
        <end position="174"/>
    </location>
</feature>
<evidence type="ECO:0000313" key="3">
    <source>
        <dbReference type="EMBL" id="NIJ46118.1"/>
    </source>
</evidence>
<gene>
    <name evidence="3" type="ORF">FHR24_002596</name>
</gene>
<feature type="domain" description="Spermatogenesis-associated protein 20-like TRX" evidence="2">
    <location>
        <begin position="23"/>
        <end position="165"/>
    </location>
</feature>
<protein>
    <submittedName>
        <fullName evidence="3">Uncharacterized protein YyaL (SSP411 family)</fullName>
    </submittedName>
</protein>
<dbReference type="Pfam" id="PF03190">
    <property type="entry name" value="Thioredox_DsbH"/>
    <property type="match status" value="1"/>
</dbReference>
<proteinExistence type="predicted"/>